<dbReference type="EMBL" id="LGRX02026297">
    <property type="protein sequence ID" value="KAK3251079.1"/>
    <property type="molecule type" value="Genomic_DNA"/>
</dbReference>
<feature type="transmembrane region" description="Helical" evidence="1">
    <location>
        <begin position="225"/>
        <end position="245"/>
    </location>
</feature>
<keyword evidence="1" id="KW-1133">Transmembrane helix</keyword>
<sequence length="711" mass="80947">MALNFLLGCFFFACKIPFAVVNNVFFVAFITALSPGYVKWLPRRIQLSTSVLDDVYEETLVSTEAALDRAPGKRTLGLDGKTNCVGRATCNIGEAKVGISAYVSTKYFGKHEHSGRVQAKYAYEELKDREDKFQAVVADNTGNMQVMFRLLRIWFPMLFIFGCCIHVLDLLIEDIVKLEDISGTVSNYYFVTVFLKRYSMLWETLADKQREKFGMHARKLKIFPLTRFAFAYFMISTALYNWTVLRDIPEWPEYSIVKTKAIQRKPTSAEDFERFEDLIGDNSLKKKGIAVNMILEPLSSMLHYLEGDSVPPSHLLPLYCLYFQFVNELPLVVTTQLEKETVKSVQQFVKDRWLGVGRKVGLRHDIHCLASSVDIYVQVLIVLIFGEGELARIQRTFTDENVMLAIKNYCGGKSDAKYHKLVQEYNVFKGKGDPYKLKAEAVTHHVRTQVAAKIHPLLTDEEKETKFLYFLACLKHFHLISSHLVFWNSLDITGPECAAFISMAIAVLQVVLHACGIERINKNADAVHSKGRARLGESKVQKALYCYTNLVLQFKLKVSFEDYLQTVLIEDEAEVMLSFEEEIDSSDDELPAGEIVEESDSDEELDTAEPVTVDSRKVFVCPDGFKALDKPATFISSAEGLKDLFIVMLWSVDGWEVGKVAKYAPKRVRHNYDILWSEGLRGSKLYLDEYIDLESWEVQSVGSWAFMRKAG</sequence>
<dbReference type="SUPFAM" id="SSF53098">
    <property type="entry name" value="Ribonuclease H-like"/>
    <property type="match status" value="1"/>
</dbReference>
<evidence type="ECO:0008006" key="4">
    <source>
        <dbReference type="Google" id="ProtNLM"/>
    </source>
</evidence>
<dbReference type="InterPro" id="IPR012337">
    <property type="entry name" value="RNaseH-like_sf"/>
</dbReference>
<feature type="transmembrane region" description="Helical" evidence="1">
    <location>
        <begin position="188"/>
        <end position="205"/>
    </location>
</feature>
<feature type="transmembrane region" description="Helical" evidence="1">
    <location>
        <begin position="150"/>
        <end position="168"/>
    </location>
</feature>
<evidence type="ECO:0000313" key="2">
    <source>
        <dbReference type="EMBL" id="KAK3251079.1"/>
    </source>
</evidence>
<name>A0AAE0F4D1_9CHLO</name>
<protein>
    <recommendedName>
        <fullName evidence="4">DUF659 domain-containing protein</fullName>
    </recommendedName>
</protein>
<accession>A0AAE0F4D1</accession>
<dbReference type="Proteomes" id="UP001190700">
    <property type="component" value="Unassembled WGS sequence"/>
</dbReference>
<organism evidence="2 3">
    <name type="scientific">Cymbomonas tetramitiformis</name>
    <dbReference type="NCBI Taxonomy" id="36881"/>
    <lineage>
        <taxon>Eukaryota</taxon>
        <taxon>Viridiplantae</taxon>
        <taxon>Chlorophyta</taxon>
        <taxon>Pyramimonadophyceae</taxon>
        <taxon>Pyramimonadales</taxon>
        <taxon>Pyramimonadaceae</taxon>
        <taxon>Cymbomonas</taxon>
    </lineage>
</organism>
<comment type="caution">
    <text evidence="2">The sequence shown here is derived from an EMBL/GenBank/DDBJ whole genome shotgun (WGS) entry which is preliminary data.</text>
</comment>
<keyword evidence="1" id="KW-0472">Membrane</keyword>
<dbReference type="AlphaFoldDB" id="A0AAE0F4D1"/>
<evidence type="ECO:0000313" key="3">
    <source>
        <dbReference type="Proteomes" id="UP001190700"/>
    </source>
</evidence>
<reference evidence="2 3" key="1">
    <citation type="journal article" date="2015" name="Genome Biol. Evol.">
        <title>Comparative Genomics of a Bacterivorous Green Alga Reveals Evolutionary Causalities and Consequences of Phago-Mixotrophic Mode of Nutrition.</title>
        <authorList>
            <person name="Burns J.A."/>
            <person name="Paasch A."/>
            <person name="Narechania A."/>
            <person name="Kim E."/>
        </authorList>
    </citation>
    <scope>NUCLEOTIDE SEQUENCE [LARGE SCALE GENOMIC DNA]</scope>
    <source>
        <strain evidence="2 3">PLY_AMNH</strain>
    </source>
</reference>
<feature type="transmembrane region" description="Helical" evidence="1">
    <location>
        <begin position="20"/>
        <end position="38"/>
    </location>
</feature>
<keyword evidence="1" id="KW-0812">Transmembrane</keyword>
<gene>
    <name evidence="2" type="ORF">CYMTET_39570</name>
</gene>
<proteinExistence type="predicted"/>
<keyword evidence="3" id="KW-1185">Reference proteome</keyword>
<evidence type="ECO:0000256" key="1">
    <source>
        <dbReference type="SAM" id="Phobius"/>
    </source>
</evidence>